<dbReference type="EMBL" id="CP097332">
    <property type="protein sequence ID" value="UQX88348.1"/>
    <property type="molecule type" value="Genomic_DNA"/>
</dbReference>
<dbReference type="Gene3D" id="3.20.20.450">
    <property type="entry name" value="EAL domain"/>
    <property type="match status" value="1"/>
</dbReference>
<feature type="transmembrane region" description="Helical" evidence="1">
    <location>
        <begin position="77"/>
        <end position="96"/>
    </location>
</feature>
<dbReference type="PROSITE" id="PS50883">
    <property type="entry name" value="EAL"/>
    <property type="match status" value="1"/>
</dbReference>
<dbReference type="InterPro" id="IPR000160">
    <property type="entry name" value="GGDEF_dom"/>
</dbReference>
<feature type="transmembrane region" description="Helical" evidence="1">
    <location>
        <begin position="138"/>
        <end position="158"/>
    </location>
</feature>
<feature type="domain" description="GGDEF" evidence="3">
    <location>
        <begin position="351"/>
        <end position="483"/>
    </location>
</feature>
<feature type="transmembrane region" description="Helical" evidence="1">
    <location>
        <begin position="43"/>
        <end position="65"/>
    </location>
</feature>
<dbReference type="NCBIfam" id="TIGR00254">
    <property type="entry name" value="GGDEF"/>
    <property type="match status" value="1"/>
</dbReference>
<evidence type="ECO:0000256" key="1">
    <source>
        <dbReference type="SAM" id="Phobius"/>
    </source>
</evidence>
<feature type="transmembrane region" description="Helical" evidence="1">
    <location>
        <begin position="207"/>
        <end position="226"/>
    </location>
</feature>
<feature type="transmembrane region" description="Helical" evidence="1">
    <location>
        <begin position="108"/>
        <end position="126"/>
    </location>
</feature>
<dbReference type="InterPro" id="IPR052155">
    <property type="entry name" value="Biofilm_reg_signaling"/>
</dbReference>
<feature type="transmembrane region" description="Helical" evidence="1">
    <location>
        <begin position="12"/>
        <end position="37"/>
    </location>
</feature>
<name>A0ABY4QYG3_9ACTN</name>
<dbReference type="InterPro" id="IPR001633">
    <property type="entry name" value="EAL_dom"/>
</dbReference>
<dbReference type="Proteomes" id="UP001056336">
    <property type="component" value="Chromosome"/>
</dbReference>
<dbReference type="InterPro" id="IPR043128">
    <property type="entry name" value="Rev_trsase/Diguanyl_cyclase"/>
</dbReference>
<feature type="transmembrane region" description="Helical" evidence="1">
    <location>
        <begin position="267"/>
        <end position="283"/>
    </location>
</feature>
<dbReference type="Gene3D" id="3.30.70.270">
    <property type="match status" value="1"/>
</dbReference>
<organism evidence="4 5">
    <name type="scientific">Jatrophihabitans telluris</name>
    <dbReference type="NCBI Taxonomy" id="2038343"/>
    <lineage>
        <taxon>Bacteria</taxon>
        <taxon>Bacillati</taxon>
        <taxon>Actinomycetota</taxon>
        <taxon>Actinomycetes</taxon>
        <taxon>Jatrophihabitantales</taxon>
        <taxon>Jatrophihabitantaceae</taxon>
        <taxon>Jatrophihabitans</taxon>
    </lineage>
</organism>
<dbReference type="SMART" id="SM00052">
    <property type="entry name" value="EAL"/>
    <property type="match status" value="1"/>
</dbReference>
<dbReference type="Pfam" id="PF00990">
    <property type="entry name" value="GGDEF"/>
    <property type="match status" value="1"/>
</dbReference>
<gene>
    <name evidence="4" type="ORF">M6D93_19005</name>
</gene>
<feature type="transmembrane region" description="Helical" evidence="1">
    <location>
        <begin position="289"/>
        <end position="310"/>
    </location>
</feature>
<protein>
    <submittedName>
        <fullName evidence="4">EAL domain-containing protein</fullName>
    </submittedName>
</protein>
<dbReference type="InterPro" id="IPR035919">
    <property type="entry name" value="EAL_sf"/>
</dbReference>
<proteinExistence type="predicted"/>
<sequence length="763" mass="82337">MHRRDGQGHGLLNKLSSVTGVLCWALLCIAAAVGPTLGAHPSAYQNVLVSFSMVFFPLLLIRAVLITLTSPGRRRALLTLVSGLALWSTGSMTLNTNQIPDVTKFPAPGEWLFLAAYLCLAAYLILDRTSRMTSAATTWLDAVVVCGGTTCVTASVLITPISSRFGASGLPLLVALLYPIIDLMLGVLVVGQIALRLRNDLLGSLQLVSGFVLFAFADGQFVLNLHTGTYSYSWIQDVAWGFGFAQLITAAARPTRTARALPRRQGPTVLVLSSAAAVLVLAFRPSGGFGPLLAVTAMVTLIAGGLRLAVALREANGAAEAFALSRTDDLTLLPNRRELRAKLDEAVARRKQFGLLILDLDGFKEVNDTLGHSAGDTVLQISAHRIRQLLPPEMLTARLGGDEFAVLAEGDEISLMEAAQQVIEVISAPLVVDGIELLIKASVGITVRGEGDTSVDLLRRADVAMYQAKRAEVGALVYDAHADDFSREKLELARDLRQGLTEGQMVLWYQPQIEASTGQLCGVEALIRWNHPQYGMLAPAVFLPAARRAGLMAQISEEVGRLAVNDLLNWRSDGLQMRVAINCAPPELLSGVFLPRLFERIDRAQLPGDSLVIEMTEDVFLSDPERARTIIADIRRHDVQVAIDDYGTGFSSLSYLRDLPVQELKMDRSFISAIRTDERSRMIVASTFSMAQALGVRMVAEGVEDAATAADLVAMGVDVLQGYHVARPMPAADIEGWIRRWRSMAHQVGSLRDAGPSSGSTAA</sequence>
<evidence type="ECO:0000259" key="2">
    <source>
        <dbReference type="PROSITE" id="PS50883"/>
    </source>
</evidence>
<evidence type="ECO:0000313" key="5">
    <source>
        <dbReference type="Proteomes" id="UP001056336"/>
    </source>
</evidence>
<evidence type="ECO:0000259" key="3">
    <source>
        <dbReference type="PROSITE" id="PS50887"/>
    </source>
</evidence>
<dbReference type="Pfam" id="PF00563">
    <property type="entry name" value="EAL"/>
    <property type="match status" value="1"/>
</dbReference>
<evidence type="ECO:0000313" key="4">
    <source>
        <dbReference type="EMBL" id="UQX88348.1"/>
    </source>
</evidence>
<dbReference type="CDD" id="cd01948">
    <property type="entry name" value="EAL"/>
    <property type="match status" value="1"/>
</dbReference>
<feature type="transmembrane region" description="Helical" evidence="1">
    <location>
        <begin position="170"/>
        <end position="195"/>
    </location>
</feature>
<reference evidence="4" key="1">
    <citation type="journal article" date="2018" name="Int. J. Syst. Evol. Microbiol.">
        <title>Jatrophihabitans telluris sp. nov., isolated from sediment soil of lava forest wetlands and the emended description of the genus Jatrophihabitans.</title>
        <authorList>
            <person name="Lee K.C."/>
            <person name="Suh M.K."/>
            <person name="Eom M.K."/>
            <person name="Kim K.K."/>
            <person name="Kim J.S."/>
            <person name="Kim D.S."/>
            <person name="Ko S.H."/>
            <person name="Shin Y.K."/>
            <person name="Lee J.S."/>
        </authorList>
    </citation>
    <scope>NUCLEOTIDE SEQUENCE</scope>
    <source>
        <strain evidence="4">N237</strain>
    </source>
</reference>
<dbReference type="PANTHER" id="PTHR44757">
    <property type="entry name" value="DIGUANYLATE CYCLASE DGCP"/>
    <property type="match status" value="1"/>
</dbReference>
<keyword evidence="1" id="KW-1133">Transmembrane helix</keyword>
<feature type="domain" description="EAL" evidence="2">
    <location>
        <begin position="489"/>
        <end position="742"/>
    </location>
</feature>
<keyword evidence="5" id="KW-1185">Reference proteome</keyword>
<dbReference type="PANTHER" id="PTHR44757:SF2">
    <property type="entry name" value="BIOFILM ARCHITECTURE MAINTENANCE PROTEIN MBAA"/>
    <property type="match status" value="1"/>
</dbReference>
<dbReference type="SUPFAM" id="SSF55073">
    <property type="entry name" value="Nucleotide cyclase"/>
    <property type="match status" value="1"/>
</dbReference>
<keyword evidence="1" id="KW-0472">Membrane</keyword>
<dbReference type="SUPFAM" id="SSF141868">
    <property type="entry name" value="EAL domain-like"/>
    <property type="match status" value="1"/>
</dbReference>
<dbReference type="PROSITE" id="PS50887">
    <property type="entry name" value="GGDEF"/>
    <property type="match status" value="1"/>
</dbReference>
<dbReference type="CDD" id="cd01949">
    <property type="entry name" value="GGDEF"/>
    <property type="match status" value="1"/>
</dbReference>
<reference evidence="4" key="2">
    <citation type="submission" date="2022-05" db="EMBL/GenBank/DDBJ databases">
        <authorList>
            <person name="Kim J.-S."/>
            <person name="Lee K."/>
            <person name="Suh M."/>
            <person name="Eom M."/>
            <person name="Kim J.-S."/>
            <person name="Kim D.-S."/>
            <person name="Ko S.-H."/>
            <person name="Shin Y."/>
            <person name="Lee J.-S."/>
        </authorList>
    </citation>
    <scope>NUCLEOTIDE SEQUENCE</scope>
    <source>
        <strain evidence="4">N237</strain>
    </source>
</reference>
<accession>A0ABY4QYG3</accession>
<dbReference type="InterPro" id="IPR029787">
    <property type="entry name" value="Nucleotide_cyclase"/>
</dbReference>
<dbReference type="RefSeq" id="WP_249771756.1">
    <property type="nucleotide sequence ID" value="NZ_CP097332.1"/>
</dbReference>
<dbReference type="SMART" id="SM00267">
    <property type="entry name" value="GGDEF"/>
    <property type="match status" value="1"/>
</dbReference>
<keyword evidence="1" id="KW-0812">Transmembrane</keyword>